<proteinExistence type="predicted"/>
<dbReference type="SUPFAM" id="SSF48445">
    <property type="entry name" value="14-3-3 protein"/>
    <property type="match status" value="1"/>
</dbReference>
<dbReference type="Proteomes" id="UP000053780">
    <property type="component" value="Unassembled WGS sequence"/>
</dbReference>
<gene>
    <name evidence="1" type="ORF">NAPIS_ORF02761</name>
</gene>
<keyword evidence="2" id="KW-1185">Reference proteome</keyword>
<protein>
    <submittedName>
        <fullName evidence="1">Uncharacterized protein</fullName>
    </submittedName>
</protein>
<reference evidence="1 2" key="1">
    <citation type="journal article" date="2013" name="BMC Genomics">
        <title>Genome sequencing and comparative genomics of honey bee microsporidia, Nosema apis reveal novel insights into host-parasite interactions.</title>
        <authorList>
            <person name="Chen Yp."/>
            <person name="Pettis J.S."/>
            <person name="Zhao Y."/>
            <person name="Liu X."/>
            <person name="Tallon L.J."/>
            <person name="Sadzewicz L.D."/>
            <person name="Li R."/>
            <person name="Zheng H."/>
            <person name="Huang S."/>
            <person name="Zhang X."/>
            <person name="Hamilton M.C."/>
            <person name="Pernal S.F."/>
            <person name="Melathopoulos A.P."/>
            <person name="Yan X."/>
            <person name="Evans J.D."/>
        </authorList>
    </citation>
    <scope>NUCLEOTIDE SEQUENCE [LARGE SCALE GENOMIC DNA]</scope>
    <source>
        <strain evidence="1 2">BRL 01</strain>
    </source>
</reference>
<accession>T0M8G2</accession>
<dbReference type="InterPro" id="IPR036815">
    <property type="entry name" value="14-3-3_dom_sf"/>
</dbReference>
<evidence type="ECO:0000313" key="1">
    <source>
        <dbReference type="EMBL" id="EQB59676.1"/>
    </source>
</evidence>
<sequence>MTTFPTFTSADDSKNEKRINKKLVEGIENNNSFYNKFINLLFKYYTGETMRKIKMPNTFNYVKDDKIKMKDGLSKFLSTNLKYTLDSVKSTWEIISAYFKNDISPDKKSFVYKIYFKKINDHIQDLNANENIIKETKLILLTKK</sequence>
<dbReference type="EMBL" id="KE647380">
    <property type="protein sequence ID" value="EQB59676.1"/>
    <property type="molecule type" value="Genomic_DNA"/>
</dbReference>
<name>T0M8G2_9MICR</name>
<dbReference type="AlphaFoldDB" id="T0M8G2"/>
<dbReference type="HOGENOM" id="CLU_1797021_0_0_1"/>
<organism evidence="1 2">
    <name type="scientific">Vairimorpha apis BRL 01</name>
    <dbReference type="NCBI Taxonomy" id="1037528"/>
    <lineage>
        <taxon>Eukaryota</taxon>
        <taxon>Fungi</taxon>
        <taxon>Fungi incertae sedis</taxon>
        <taxon>Microsporidia</taxon>
        <taxon>Nosematidae</taxon>
        <taxon>Vairimorpha</taxon>
    </lineage>
</organism>
<evidence type="ECO:0000313" key="2">
    <source>
        <dbReference type="Proteomes" id="UP000053780"/>
    </source>
</evidence>
<dbReference type="VEuPathDB" id="MicrosporidiaDB:NAPIS_ORF02761"/>